<sequence>MPAFESEITANGGVQRKLINSPALPIQAKFTIGEPGDKYEQEADRVASQVVEQINAPVSAQPTQGESLQRQEEPEEELQAKPEITTLQRMEEKPEELQAKSTLQLQEAIAGGEASSDLTSAINSDRGSGQSLEAGLQRSMGQAMGADFSGVKVHTDTQADQLNQSIQARAFTTGQDVFFQQGEYNPGSRGGQELIAHELTHVVQQNGGGRKQTVMPSNKIPQNMIQPQWTHAEVTKESGAAVHKYKTSKKGEVSVKKGGLLGGGKLLTVPKGDFLWVDPENKEGEYVLGAYPLKQTKEPRKEGYINEQNFKEVQWFKDVLLARSLLDRYINTHKVQQHIKEESEFQESTRQGMGGLFAAINKNRDKGTKGFFDEGGKMKDPMQDIEHWKEMGEKLTVKPESEEGELIPMTCDQSTAIIISTLAENADFISSLTVIKQGDPKQHGHWYVLANRDPEAGSPTYGERLNPGEFIIDIWGSLRLKEENPGIETVVHTAGANAVFNAAVITKDQEGRGEEYVKQKEAEQNMLKVMLNVGKKGEENQ</sequence>
<evidence type="ECO:0000256" key="1">
    <source>
        <dbReference type="SAM" id="MobiDB-lite"/>
    </source>
</evidence>
<feature type="region of interest" description="Disordered" evidence="1">
    <location>
        <begin position="54"/>
        <end position="135"/>
    </location>
</feature>
<dbReference type="OrthoDB" id="292792at2"/>
<evidence type="ECO:0000259" key="2">
    <source>
        <dbReference type="Pfam" id="PF13699"/>
    </source>
</evidence>
<keyword evidence="4" id="KW-1185">Reference proteome</keyword>
<dbReference type="Pfam" id="PF13699">
    <property type="entry name" value="eCIS_core"/>
    <property type="match status" value="1"/>
</dbReference>
<dbReference type="AlphaFoldDB" id="A0A2A2TKP7"/>
<dbReference type="InterPro" id="IPR025295">
    <property type="entry name" value="eCIS_core_dom"/>
</dbReference>
<gene>
    <name evidence="3" type="ORF">CK510_09940</name>
</gene>
<name>A0A2A2TKP7_9CYAN</name>
<comment type="caution">
    <text evidence="3">The sequence shown here is derived from an EMBL/GenBank/DDBJ whole genome shotgun (WGS) entry which is preliminary data.</text>
</comment>
<proteinExistence type="predicted"/>
<feature type="domain" description="eCIS core" evidence="2">
    <location>
        <begin position="132"/>
        <end position="208"/>
    </location>
</feature>
<feature type="compositionally biased region" description="Basic and acidic residues" evidence="1">
    <location>
        <begin position="89"/>
        <end position="98"/>
    </location>
</feature>
<evidence type="ECO:0000313" key="4">
    <source>
        <dbReference type="Proteomes" id="UP000218238"/>
    </source>
</evidence>
<dbReference type="Proteomes" id="UP000218238">
    <property type="component" value="Unassembled WGS sequence"/>
</dbReference>
<protein>
    <recommendedName>
        <fullName evidence="2">eCIS core domain-containing protein</fullName>
    </recommendedName>
</protein>
<evidence type="ECO:0000313" key="3">
    <source>
        <dbReference type="EMBL" id="PAX56955.1"/>
    </source>
</evidence>
<organism evidence="3 4">
    <name type="scientific">Brunnivagina elsteri CCALA 953</name>
    <dbReference type="NCBI Taxonomy" id="987040"/>
    <lineage>
        <taxon>Bacteria</taxon>
        <taxon>Bacillati</taxon>
        <taxon>Cyanobacteriota</taxon>
        <taxon>Cyanophyceae</taxon>
        <taxon>Nostocales</taxon>
        <taxon>Calotrichaceae</taxon>
        <taxon>Brunnivagina</taxon>
    </lineage>
</organism>
<accession>A0A2A2TKP7</accession>
<feature type="compositionally biased region" description="Polar residues" evidence="1">
    <location>
        <begin position="116"/>
        <end position="131"/>
    </location>
</feature>
<feature type="compositionally biased region" description="Polar residues" evidence="1">
    <location>
        <begin position="54"/>
        <end position="65"/>
    </location>
</feature>
<dbReference type="EMBL" id="NTFS01000083">
    <property type="protein sequence ID" value="PAX56955.1"/>
    <property type="molecule type" value="Genomic_DNA"/>
</dbReference>
<reference evidence="3 4" key="1">
    <citation type="submission" date="2017-08" db="EMBL/GenBank/DDBJ databases">
        <title>Draft genome sequence of filamentous cyanobacterium Calothrix elsteri CCALA 953.</title>
        <authorList>
            <person name="Gagunashvili A.N."/>
            <person name="Elster J."/>
            <person name="Andresson O.S."/>
        </authorList>
    </citation>
    <scope>NUCLEOTIDE SEQUENCE [LARGE SCALE GENOMIC DNA]</scope>
    <source>
        <strain evidence="3 4">CCALA 953</strain>
    </source>
</reference>